<evidence type="ECO:0000256" key="1">
    <source>
        <dbReference type="ARBA" id="ARBA00004141"/>
    </source>
</evidence>
<feature type="transmembrane region" description="Helical" evidence="6">
    <location>
        <begin position="467"/>
        <end position="493"/>
    </location>
</feature>
<reference evidence="8" key="1">
    <citation type="journal article" date="2023" name="bioRxiv">
        <title>Complete genome of the Medicago anthracnose fungus, Colletotrichum destructivum, reveals a mini-chromosome-like region within a core chromosome.</title>
        <authorList>
            <person name="Lapalu N."/>
            <person name="Simon A."/>
            <person name="Lu A."/>
            <person name="Plaumann P.-L."/>
            <person name="Amselem J."/>
            <person name="Pigne S."/>
            <person name="Auger A."/>
            <person name="Koch C."/>
            <person name="Dallery J.-F."/>
            <person name="O'Connell R.J."/>
        </authorList>
    </citation>
    <scope>NUCLEOTIDE SEQUENCE [LARGE SCALE GENOMIC DNA]</scope>
    <source>
        <strain evidence="8">CBS 520.97</strain>
    </source>
</reference>
<evidence type="ECO:0000313" key="8">
    <source>
        <dbReference type="Proteomes" id="UP001322277"/>
    </source>
</evidence>
<feature type="transmembrane region" description="Helical" evidence="6">
    <location>
        <begin position="161"/>
        <end position="184"/>
    </location>
</feature>
<keyword evidence="3 6" id="KW-1133">Transmembrane helix</keyword>
<dbReference type="RefSeq" id="XP_062785285.1">
    <property type="nucleotide sequence ID" value="XM_062929234.1"/>
</dbReference>
<proteinExistence type="predicted"/>
<evidence type="ECO:0000256" key="6">
    <source>
        <dbReference type="SAM" id="Phobius"/>
    </source>
</evidence>
<dbReference type="GeneID" id="87949578"/>
<keyword evidence="4 6" id="KW-0472">Membrane</keyword>
<dbReference type="EMBL" id="CP137312">
    <property type="protein sequence ID" value="WQF88064.1"/>
    <property type="molecule type" value="Genomic_DNA"/>
</dbReference>
<feature type="compositionally biased region" description="Polar residues" evidence="5">
    <location>
        <begin position="280"/>
        <end position="291"/>
    </location>
</feature>
<feature type="transmembrane region" description="Helical" evidence="6">
    <location>
        <begin position="108"/>
        <end position="125"/>
    </location>
</feature>
<evidence type="ECO:0000256" key="3">
    <source>
        <dbReference type="ARBA" id="ARBA00022989"/>
    </source>
</evidence>
<dbReference type="SUPFAM" id="SSF103473">
    <property type="entry name" value="MFS general substrate transporter"/>
    <property type="match status" value="1"/>
</dbReference>
<dbReference type="Pfam" id="PF07690">
    <property type="entry name" value="MFS_1"/>
    <property type="match status" value="1"/>
</dbReference>
<evidence type="ECO:0000256" key="4">
    <source>
        <dbReference type="ARBA" id="ARBA00023136"/>
    </source>
</evidence>
<dbReference type="GO" id="GO:0022857">
    <property type="term" value="F:transmembrane transporter activity"/>
    <property type="evidence" value="ECO:0007669"/>
    <property type="project" value="InterPro"/>
</dbReference>
<feature type="transmembrane region" description="Helical" evidence="6">
    <location>
        <begin position="64"/>
        <end position="88"/>
    </location>
</feature>
<dbReference type="PANTHER" id="PTHR23502">
    <property type="entry name" value="MAJOR FACILITATOR SUPERFAMILY"/>
    <property type="match status" value="1"/>
</dbReference>
<evidence type="ECO:0000256" key="2">
    <source>
        <dbReference type="ARBA" id="ARBA00022692"/>
    </source>
</evidence>
<dbReference type="PANTHER" id="PTHR23502:SF30">
    <property type="entry name" value="TRANSPORTER, PUTATIVE (AFU_ORTHOLOGUE AFUA_8G04702)-RELATED"/>
    <property type="match status" value="1"/>
</dbReference>
<dbReference type="AlphaFoldDB" id="A0AAX4IXM9"/>
<feature type="transmembrane region" description="Helical" evidence="6">
    <location>
        <begin position="441"/>
        <end position="461"/>
    </location>
</feature>
<dbReference type="InterPro" id="IPR036259">
    <property type="entry name" value="MFS_trans_sf"/>
</dbReference>
<protein>
    <submittedName>
        <fullName evidence="7">Major facilitator superfamily, MFS transporter superfamily</fullName>
    </submittedName>
</protein>
<evidence type="ECO:0000313" key="7">
    <source>
        <dbReference type="EMBL" id="WQF88064.1"/>
    </source>
</evidence>
<feature type="transmembrane region" description="Helical" evidence="6">
    <location>
        <begin position="132"/>
        <end position="149"/>
    </location>
</feature>
<gene>
    <name evidence="7" type="ORF">CDEST_13078</name>
</gene>
<dbReference type="GO" id="GO:0005886">
    <property type="term" value="C:plasma membrane"/>
    <property type="evidence" value="ECO:0007669"/>
    <property type="project" value="TreeGrafter"/>
</dbReference>
<feature type="compositionally biased region" description="Basic and acidic residues" evidence="5">
    <location>
        <begin position="299"/>
        <end position="318"/>
    </location>
</feature>
<feature type="transmembrane region" description="Helical" evidence="6">
    <location>
        <begin position="349"/>
        <end position="371"/>
    </location>
</feature>
<dbReference type="Gene3D" id="1.20.1250.20">
    <property type="entry name" value="MFS general substrate transporter like domains"/>
    <property type="match status" value="1"/>
</dbReference>
<evidence type="ECO:0000256" key="5">
    <source>
        <dbReference type="SAM" id="MobiDB-lite"/>
    </source>
</evidence>
<feature type="transmembrane region" description="Helical" evidence="6">
    <location>
        <begin position="391"/>
        <end position="417"/>
    </location>
</feature>
<feature type="transmembrane region" description="Helical" evidence="6">
    <location>
        <begin position="536"/>
        <end position="555"/>
    </location>
</feature>
<keyword evidence="8" id="KW-1185">Reference proteome</keyword>
<comment type="subcellular location">
    <subcellularLocation>
        <location evidence="1">Membrane</location>
        <topology evidence="1">Multi-pass membrane protein</topology>
    </subcellularLocation>
</comment>
<sequence length="583" mass="63375">MLAPTTVAPAGGDGLPPGTTKLIDQDGSIVGKHASGSDEADIVLIPRASDDPEDPLNWTKKRKWLATSCVLVYTIMIAIPSSAVYSVVTPIRTATGLSLSDINNGTGIMFLFYGWGCLIWQPCALQYGKRPAYLASLLANIAILATAPMCTKKHTYLANRILLGLFGAPVESLCEISITDIWFAHQRPKYLALYGWGLSMTGKLAPMLSGFINVGMGWEWTLVRISAGAYSCLEILLLTHLKTFQWWCAIFNGIAFVYCFLFMEETNYDRPARPVGDNTALMSDNGATDHQQGGDDADEKMSDKAGDSNSANDDKAVDSETGQVFFPRKTYVQKLGIKDKSRPNRMLDIALGGLRGFTYPSVVYAGLMYGANNLVWSGVQNATAGTVYTTMYGFSTAGVAAAYAGGLLGTMVGGYYCGKVGRLLTIKLARRNGGISESEHSLWLFSASMFLVPFSMLLYGLGVTYHIHWMGLVISQFTLAINNALAVSGSLGYAIASYPQLSGDMITTCVIIRNTMSFAINYGITPWLNQMGYRDTYIIVAAIGFVWNASIFVVTKYGRSIREKSAARYWKQVAQAHAKGLSH</sequence>
<dbReference type="InterPro" id="IPR011701">
    <property type="entry name" value="MFS"/>
</dbReference>
<feature type="transmembrane region" description="Helical" evidence="6">
    <location>
        <begin position="191"/>
        <end position="212"/>
    </location>
</feature>
<organism evidence="7 8">
    <name type="scientific">Colletotrichum destructivum</name>
    <dbReference type="NCBI Taxonomy" id="34406"/>
    <lineage>
        <taxon>Eukaryota</taxon>
        <taxon>Fungi</taxon>
        <taxon>Dikarya</taxon>
        <taxon>Ascomycota</taxon>
        <taxon>Pezizomycotina</taxon>
        <taxon>Sordariomycetes</taxon>
        <taxon>Hypocreomycetidae</taxon>
        <taxon>Glomerellales</taxon>
        <taxon>Glomerellaceae</taxon>
        <taxon>Colletotrichum</taxon>
        <taxon>Colletotrichum destructivum species complex</taxon>
    </lineage>
</organism>
<feature type="region of interest" description="Disordered" evidence="5">
    <location>
        <begin position="279"/>
        <end position="318"/>
    </location>
</feature>
<feature type="transmembrane region" description="Helical" evidence="6">
    <location>
        <begin position="244"/>
        <end position="263"/>
    </location>
</feature>
<dbReference type="KEGG" id="cdet:87949578"/>
<accession>A0AAX4IXM9</accession>
<name>A0AAX4IXM9_9PEZI</name>
<feature type="transmembrane region" description="Helical" evidence="6">
    <location>
        <begin position="505"/>
        <end position="524"/>
    </location>
</feature>
<keyword evidence="2 6" id="KW-0812">Transmembrane</keyword>
<dbReference type="Proteomes" id="UP001322277">
    <property type="component" value="Chromosome 8"/>
</dbReference>